<comment type="caution">
    <text evidence="3">The sequence shown here is derived from an EMBL/GenBank/DDBJ whole genome shotgun (WGS) entry which is preliminary data.</text>
</comment>
<organism evidence="3 4">
    <name type="scientific">Pseudoroseicyclus tamaricis</name>
    <dbReference type="NCBI Taxonomy" id="2705421"/>
    <lineage>
        <taxon>Bacteria</taxon>
        <taxon>Pseudomonadati</taxon>
        <taxon>Pseudomonadota</taxon>
        <taxon>Alphaproteobacteria</taxon>
        <taxon>Rhodobacterales</taxon>
        <taxon>Paracoccaceae</taxon>
        <taxon>Pseudoroseicyclus</taxon>
    </lineage>
</organism>
<dbReference type="SMART" id="SM00091">
    <property type="entry name" value="PAS"/>
    <property type="match status" value="3"/>
</dbReference>
<evidence type="ECO:0000256" key="1">
    <source>
        <dbReference type="SAM" id="MobiDB-lite"/>
    </source>
</evidence>
<dbReference type="Gene3D" id="3.30.450.20">
    <property type="entry name" value="PAS domain"/>
    <property type="match status" value="2"/>
</dbReference>
<dbReference type="SUPFAM" id="SSF55785">
    <property type="entry name" value="PYP-like sensor domain (PAS domain)"/>
    <property type="match status" value="3"/>
</dbReference>
<dbReference type="AlphaFoldDB" id="A0A6B2JXS2"/>
<protein>
    <submittedName>
        <fullName evidence="3">PAS domain-containing protein</fullName>
    </submittedName>
</protein>
<feature type="domain" description="PAS" evidence="2">
    <location>
        <begin position="382"/>
        <end position="448"/>
    </location>
</feature>
<gene>
    <name evidence="3" type="ORF">GZA08_16940</name>
</gene>
<dbReference type="EMBL" id="JAAGAB010000004">
    <property type="protein sequence ID" value="NDV02655.1"/>
    <property type="molecule type" value="Genomic_DNA"/>
</dbReference>
<feature type="domain" description="PAS" evidence="2">
    <location>
        <begin position="136"/>
        <end position="207"/>
    </location>
</feature>
<dbReference type="Proteomes" id="UP000474757">
    <property type="component" value="Unassembled WGS sequence"/>
</dbReference>
<evidence type="ECO:0000259" key="2">
    <source>
        <dbReference type="SMART" id="SM00091"/>
    </source>
</evidence>
<proteinExistence type="predicted"/>
<dbReference type="Pfam" id="PF13188">
    <property type="entry name" value="PAS_8"/>
    <property type="match status" value="1"/>
</dbReference>
<evidence type="ECO:0000313" key="4">
    <source>
        <dbReference type="Proteomes" id="UP000474757"/>
    </source>
</evidence>
<dbReference type="RefSeq" id="WP_163895816.1">
    <property type="nucleotide sequence ID" value="NZ_JAAFYS010000004.1"/>
</dbReference>
<name>A0A6B2JXS2_9RHOB</name>
<reference evidence="3 4" key="1">
    <citation type="submission" date="2020-02" db="EMBL/GenBank/DDBJ databases">
        <title>Pseudoroseicyclus tamarix, sp. nov., isolated from offshore sediment of a Tamarix chinensis forest.</title>
        <authorList>
            <person name="Gai Y."/>
        </authorList>
    </citation>
    <scope>NUCLEOTIDE SEQUENCE [LARGE SCALE GENOMIC DNA]</scope>
    <source>
        <strain evidence="3 4">CLL3-39</strain>
    </source>
</reference>
<sequence>MAFLLPRLFNRPAGLRGPARGRVSAERAVLLFESETLIDASTGAAEYLPPAPLPGMAEAASDLQRLVGALDESFPGIGEMIDDVAPGERRRLEGAFGESRAELSRWCNRLRIAIIHDRGETMPPPPAMAAAMEELEVLRSIGDAAPLPIWKVDSAGRICWANSAYLSLCETMRPVEEEGGRDWPPPLLFESLGAPPQEDDPVTHRRELMLPGTARPQCFDITLVRRGGEVLAYAIDVTETEVATQARAEFVQTLSKTFAQISIGLAIFDRQRRLVMFNPAFTDLCDLSVSYLSAKPTLPALLDRLRDKRLLPEPKNYRTWRKRLMDVESAAKEGTFGETWVLPSGQTIRVTGRPHPDGALAFLFEDITGEVALTRHFREEMDLAQAVLDRSEEAIAVFTTGGRLSMANEAYEDMWGATESRLSDLVLSGEMERWRQAAPSRVWDRLRRTAESRGSRISWGGLVKRRDGARLHLRVEPLPAGALMVGFQPTQAIAAAPPRAKVAAPPRQPALLSLEPPTRDRA</sequence>
<evidence type="ECO:0000313" key="3">
    <source>
        <dbReference type="EMBL" id="NDV02655.1"/>
    </source>
</evidence>
<dbReference type="Pfam" id="PF12860">
    <property type="entry name" value="PAS_7"/>
    <property type="match status" value="1"/>
</dbReference>
<feature type="domain" description="PAS" evidence="2">
    <location>
        <begin position="252"/>
        <end position="319"/>
    </location>
</feature>
<feature type="region of interest" description="Disordered" evidence="1">
    <location>
        <begin position="495"/>
        <end position="522"/>
    </location>
</feature>
<feature type="compositionally biased region" description="Low complexity" evidence="1">
    <location>
        <begin position="495"/>
        <end position="505"/>
    </location>
</feature>
<dbReference type="InterPro" id="IPR000014">
    <property type="entry name" value="PAS"/>
</dbReference>
<keyword evidence="4" id="KW-1185">Reference proteome</keyword>
<dbReference type="InterPro" id="IPR035965">
    <property type="entry name" value="PAS-like_dom_sf"/>
</dbReference>
<accession>A0A6B2JXS2</accession>